<dbReference type="SUPFAM" id="SSF56281">
    <property type="entry name" value="Metallo-hydrolase/oxidoreductase"/>
    <property type="match status" value="1"/>
</dbReference>
<evidence type="ECO:0000313" key="1">
    <source>
        <dbReference type="EMBL" id="QHS89796.1"/>
    </source>
</evidence>
<evidence type="ECO:0008006" key="2">
    <source>
        <dbReference type="Google" id="ProtNLM"/>
    </source>
</evidence>
<proteinExistence type="predicted"/>
<accession>A0A6C0BCE8</accession>
<dbReference type="InterPro" id="IPR036866">
    <property type="entry name" value="RibonucZ/Hydroxyglut_hydro"/>
</dbReference>
<protein>
    <recommendedName>
        <fullName evidence="2">Metallo-beta-lactamase domain-containing protein</fullName>
    </recommendedName>
</protein>
<dbReference type="PANTHER" id="PTHR46504">
    <property type="entry name" value="TRNASE Z TRZ1"/>
    <property type="match status" value="1"/>
</dbReference>
<sequence length="303" mass="35336">MIICQNCNSNSKEIDLKKNFDIWNVWRNISPIPVLYNGSSLNLLGWSRAACRTNFILKEMKISFDGGLYCPYGIDNLFLTHGHSDHSASLTFYTSSVNGLTIYAPSQISEIVERKMNVDFELTESFIKENPKITHKVVGVKDGDIIPIKISKKDLNVEVINCYHSVPCCGYGLSYIRPKIKEEYKNLDNNTLKDLCKNKVEIKDFLTDYFFLYLGDTNSEILNDPRIYKYSIIMIECTFFKDEHIQQSIDTNHIHWLQLKSVVESNPHIKFIIYHFSLRYKVDDIHEFFNNVQLENLYPWISK</sequence>
<name>A0A6C0BCE8_9ZZZZ</name>
<dbReference type="PANTHER" id="PTHR46504:SF2">
    <property type="entry name" value="TRNASE Z TRZ1"/>
    <property type="match status" value="1"/>
</dbReference>
<organism evidence="1">
    <name type="scientific">viral metagenome</name>
    <dbReference type="NCBI Taxonomy" id="1070528"/>
    <lineage>
        <taxon>unclassified sequences</taxon>
        <taxon>metagenomes</taxon>
        <taxon>organismal metagenomes</taxon>
    </lineage>
</organism>
<dbReference type="EMBL" id="MN739120">
    <property type="protein sequence ID" value="QHS89796.1"/>
    <property type="molecule type" value="Genomic_DNA"/>
</dbReference>
<dbReference type="Gene3D" id="3.60.15.10">
    <property type="entry name" value="Ribonuclease Z/Hydroxyacylglutathione hydrolase-like"/>
    <property type="match status" value="1"/>
</dbReference>
<reference evidence="1" key="1">
    <citation type="journal article" date="2020" name="Nature">
        <title>Giant virus diversity and host interactions through global metagenomics.</title>
        <authorList>
            <person name="Schulz F."/>
            <person name="Roux S."/>
            <person name="Paez-Espino D."/>
            <person name="Jungbluth S."/>
            <person name="Walsh D.A."/>
            <person name="Denef V.J."/>
            <person name="McMahon K.D."/>
            <person name="Konstantinidis K.T."/>
            <person name="Eloe-Fadrosh E.A."/>
            <person name="Kyrpides N.C."/>
            <person name="Woyke T."/>
        </authorList>
    </citation>
    <scope>NUCLEOTIDE SEQUENCE</scope>
    <source>
        <strain evidence="1">GVMAG-M-3300010160-4</strain>
    </source>
</reference>
<dbReference type="AlphaFoldDB" id="A0A6C0BCE8"/>